<gene>
    <name evidence="2" type="ORF">ACD661_10215</name>
</gene>
<reference evidence="2 3" key="1">
    <citation type="submission" date="2024-08" db="EMBL/GenBank/DDBJ databases">
        <title>Draft Genome Sequence of Legionella lytica strain DSB2004, Isolated From a Fire Sprinkler System.</title>
        <authorList>
            <person name="Everhart A.D."/>
            <person name="Kidane D.T."/>
            <person name="Farone A.L."/>
            <person name="Farone M.B."/>
        </authorList>
    </citation>
    <scope>NUCLEOTIDE SEQUENCE [LARGE SCALE GENOMIC DNA]</scope>
    <source>
        <strain evidence="2 3">DSB2004</strain>
    </source>
</reference>
<comment type="caution">
    <text evidence="2">The sequence shown here is derived from an EMBL/GenBank/DDBJ whole genome shotgun (WGS) entry which is preliminary data.</text>
</comment>
<protein>
    <submittedName>
        <fullName evidence="2">Uncharacterized protein</fullName>
    </submittedName>
</protein>
<dbReference type="Proteomes" id="UP001615550">
    <property type="component" value="Unassembled WGS sequence"/>
</dbReference>
<evidence type="ECO:0000313" key="2">
    <source>
        <dbReference type="EMBL" id="MFJ1268931.1"/>
    </source>
</evidence>
<accession>A0ABW8DAR4</accession>
<sequence length="70" mass="7587">MSSHARMLGRLGLSTVVEPRHAKQADVESELQSDDTPKLTLSARPVPDMKNVLMNALGGPSKQLTPMDKC</sequence>
<dbReference type="RefSeq" id="WP_400187755.1">
    <property type="nucleotide sequence ID" value="NZ_JBGORX010000003.1"/>
</dbReference>
<feature type="region of interest" description="Disordered" evidence="1">
    <location>
        <begin position="1"/>
        <end position="44"/>
    </location>
</feature>
<dbReference type="EMBL" id="JBGORX010000003">
    <property type="protein sequence ID" value="MFJ1268931.1"/>
    <property type="molecule type" value="Genomic_DNA"/>
</dbReference>
<proteinExistence type="predicted"/>
<evidence type="ECO:0000313" key="3">
    <source>
        <dbReference type="Proteomes" id="UP001615550"/>
    </source>
</evidence>
<evidence type="ECO:0000256" key="1">
    <source>
        <dbReference type="SAM" id="MobiDB-lite"/>
    </source>
</evidence>
<organism evidence="2 3">
    <name type="scientific">Legionella lytica</name>
    <dbReference type="NCBI Taxonomy" id="96232"/>
    <lineage>
        <taxon>Bacteria</taxon>
        <taxon>Pseudomonadati</taxon>
        <taxon>Pseudomonadota</taxon>
        <taxon>Gammaproteobacteria</taxon>
        <taxon>Legionellales</taxon>
        <taxon>Legionellaceae</taxon>
        <taxon>Legionella</taxon>
    </lineage>
</organism>
<keyword evidence="3" id="KW-1185">Reference proteome</keyword>
<name>A0ABW8DAR4_9GAMM</name>